<gene>
    <name evidence="1" type="ORF">HKB16_07665</name>
</gene>
<proteinExistence type="predicted"/>
<dbReference type="EMBL" id="JABCLB010000980">
    <property type="protein sequence ID" value="NMU82758.1"/>
    <property type="molecule type" value="Genomic_DNA"/>
</dbReference>
<feature type="non-terminal residue" evidence="1">
    <location>
        <position position="1"/>
    </location>
</feature>
<evidence type="ECO:0000313" key="1">
    <source>
        <dbReference type="EMBL" id="NMU82758.1"/>
    </source>
</evidence>
<dbReference type="GO" id="GO:0016787">
    <property type="term" value="F:hydrolase activity"/>
    <property type="evidence" value="ECO:0007669"/>
    <property type="project" value="UniProtKB-KW"/>
</dbReference>
<reference evidence="1 2" key="1">
    <citation type="submission" date="2020-04" db="EMBL/GenBank/DDBJ databases">
        <title>Whole-genome sequencing of Vibrio spp. from China reveals different genetic environments of blaCTX-M-14 among diverse lineages.</title>
        <authorList>
            <person name="Zheng Z."/>
            <person name="Ye L."/>
            <person name="Chen S."/>
        </authorList>
    </citation>
    <scope>NUCLEOTIDE SEQUENCE [LARGE SCALE GENOMIC DNA]</scope>
    <source>
        <strain evidence="1 2">Vb0551</strain>
    </source>
</reference>
<feature type="non-terminal residue" evidence="1">
    <location>
        <position position="85"/>
    </location>
</feature>
<dbReference type="AlphaFoldDB" id="A0A7Y0SGD7"/>
<organism evidence="1 2">
    <name type="scientific">Vibrio parahaemolyticus</name>
    <dbReference type="NCBI Taxonomy" id="670"/>
    <lineage>
        <taxon>Bacteria</taxon>
        <taxon>Pseudomonadati</taxon>
        <taxon>Pseudomonadota</taxon>
        <taxon>Gammaproteobacteria</taxon>
        <taxon>Vibrionales</taxon>
        <taxon>Vibrionaceae</taxon>
        <taxon>Vibrio</taxon>
    </lineage>
</organism>
<sequence length="85" mass="9519">FHDGAISNNVNQHDTEALNLPESLAWLPEASSALVMVGEQILIRYPDAVRPWCAPRKLLAELSRLDWLELDPANPTRKARTVTTN</sequence>
<protein>
    <submittedName>
        <fullName evidence="1">Phosphohydrolase</fullName>
    </submittedName>
</protein>
<dbReference type="Proteomes" id="UP000518904">
    <property type="component" value="Unassembled WGS sequence"/>
</dbReference>
<evidence type="ECO:0000313" key="2">
    <source>
        <dbReference type="Proteomes" id="UP000518904"/>
    </source>
</evidence>
<name>A0A7Y0SGD7_VIBPH</name>
<keyword evidence="1" id="KW-0378">Hydrolase</keyword>
<accession>A0A7Y0SGD7</accession>
<comment type="caution">
    <text evidence="1">The sequence shown here is derived from an EMBL/GenBank/DDBJ whole genome shotgun (WGS) entry which is preliminary data.</text>
</comment>